<gene>
    <name evidence="8" type="ORF">COP05_03725</name>
</gene>
<proteinExistence type="predicted"/>
<feature type="region of interest" description="Disordered" evidence="6">
    <location>
        <begin position="374"/>
        <end position="404"/>
    </location>
</feature>
<dbReference type="PANTHER" id="PTHR30213:SF0">
    <property type="entry name" value="UPF0761 MEMBRANE PROTEIN YIHY"/>
    <property type="match status" value="1"/>
</dbReference>
<comment type="subcellular location">
    <subcellularLocation>
        <location evidence="1">Cell membrane</location>
        <topology evidence="1">Multi-pass membrane protein</topology>
    </subcellularLocation>
</comment>
<keyword evidence="4 7" id="KW-1133">Transmembrane helix</keyword>
<keyword evidence="2" id="KW-1003">Cell membrane</keyword>
<evidence type="ECO:0000313" key="8">
    <source>
        <dbReference type="EMBL" id="ATH96304.1"/>
    </source>
</evidence>
<feature type="transmembrane region" description="Helical" evidence="7">
    <location>
        <begin position="242"/>
        <end position="264"/>
    </location>
</feature>
<feature type="transmembrane region" description="Helical" evidence="7">
    <location>
        <begin position="276"/>
        <end position="300"/>
    </location>
</feature>
<evidence type="ECO:0000256" key="3">
    <source>
        <dbReference type="ARBA" id="ARBA00022692"/>
    </source>
</evidence>
<evidence type="ECO:0000256" key="4">
    <source>
        <dbReference type="ARBA" id="ARBA00022989"/>
    </source>
</evidence>
<evidence type="ECO:0000256" key="1">
    <source>
        <dbReference type="ARBA" id="ARBA00004651"/>
    </source>
</evidence>
<accession>A0ABM6PLU3</accession>
<reference evidence="8 9" key="1">
    <citation type="journal article" date="2016" name="Int. J. Syst. Evol. Microbiol.">
        <title>Dermabacter jinjuensis sp. nov., a novel species of the genus Dermabacter isolated from a clinical specimen.</title>
        <authorList>
            <person name="Park Y.K."/>
            <person name="Lee K.M."/>
            <person name="Lee W.K."/>
            <person name="Cho M.J."/>
            <person name="Lee H.S."/>
            <person name="Cho Y.G."/>
            <person name="Lee Y.C."/>
            <person name="Lee W.K."/>
            <person name="Seong W.K."/>
            <person name="Hwang K.J."/>
        </authorList>
    </citation>
    <scope>NUCLEOTIDE SEQUENCE [LARGE SCALE GENOMIC DNA]</scope>
    <source>
        <strain evidence="8 9">32T</strain>
    </source>
</reference>
<evidence type="ECO:0008006" key="10">
    <source>
        <dbReference type="Google" id="ProtNLM"/>
    </source>
</evidence>
<dbReference type="Proteomes" id="UP000815698">
    <property type="component" value="Chromosome"/>
</dbReference>
<feature type="compositionally biased region" description="Low complexity" evidence="6">
    <location>
        <begin position="378"/>
        <end position="396"/>
    </location>
</feature>
<evidence type="ECO:0000313" key="9">
    <source>
        <dbReference type="Proteomes" id="UP000815698"/>
    </source>
</evidence>
<organism evidence="8 9">
    <name type="scientific">Dermabacter jinjuensis</name>
    <dbReference type="NCBI Taxonomy" id="1667168"/>
    <lineage>
        <taxon>Bacteria</taxon>
        <taxon>Bacillati</taxon>
        <taxon>Actinomycetota</taxon>
        <taxon>Actinomycetes</taxon>
        <taxon>Micrococcales</taxon>
        <taxon>Dermabacteraceae</taxon>
        <taxon>Dermabacter</taxon>
    </lineage>
</organism>
<feature type="transmembrane region" description="Helical" evidence="7">
    <location>
        <begin position="155"/>
        <end position="177"/>
    </location>
</feature>
<evidence type="ECO:0000256" key="7">
    <source>
        <dbReference type="SAM" id="Phobius"/>
    </source>
</evidence>
<dbReference type="PANTHER" id="PTHR30213">
    <property type="entry name" value="INNER MEMBRANE PROTEIN YHJD"/>
    <property type="match status" value="1"/>
</dbReference>
<dbReference type="EMBL" id="CP023482">
    <property type="protein sequence ID" value="ATH96304.1"/>
    <property type="molecule type" value="Genomic_DNA"/>
</dbReference>
<name>A0ABM6PLU3_9MICO</name>
<dbReference type="RefSeq" id="WP_096882734.1">
    <property type="nucleotide sequence ID" value="NZ_CP023482.1"/>
</dbReference>
<protein>
    <recommendedName>
        <fullName evidence="10">YihY/virulence factor BrkB family protein</fullName>
    </recommendedName>
</protein>
<feature type="transmembrane region" description="Helical" evidence="7">
    <location>
        <begin position="114"/>
        <end position="134"/>
    </location>
</feature>
<dbReference type="Pfam" id="PF03631">
    <property type="entry name" value="Virul_fac_BrkB"/>
    <property type="match status" value="1"/>
</dbReference>
<evidence type="ECO:0000256" key="5">
    <source>
        <dbReference type="ARBA" id="ARBA00023136"/>
    </source>
</evidence>
<keyword evidence="5 7" id="KW-0472">Membrane</keyword>
<feature type="transmembrane region" description="Helical" evidence="7">
    <location>
        <begin position="209"/>
        <end position="230"/>
    </location>
</feature>
<evidence type="ECO:0000256" key="2">
    <source>
        <dbReference type="ARBA" id="ARBA00022475"/>
    </source>
</evidence>
<keyword evidence="3 7" id="KW-0812">Transmembrane</keyword>
<sequence length="404" mass="43209">MATRLSTRDTAAEAKMSKTEWTYAARRTLTEFSRAGGTDLAAQLTYFIVLAIAPSLLALFSLAALVLSGFQDEIVGLITDAVAKSNIAKGSGDLSGPIESTLKSLLGSTSSGTIALIIGIVTALWSASAFVKAFSRASNKIYRVEETRGPVKFNLSMLAVTAALIVGILLLFISMLLNQSMVDSLFGPIFSAIQMPDLLSFLTDTFIPIWAWVKWPFMLALLFAVVSLLYWATPNLEHKYRFISPGGIFAIVGIALALVALSIYMSTAASYSSYGAIGGVMAVLFVLWVVSIVLILGAAFDAEVLRGRQLAAGMPAEDGFELPSRGTEPPTKADLKYAKIVEEGREIRVSNLYKNQGNYTATFAGEDALRKGDEDVFSVSESNESSGEEPAASATENSARDAQD</sequence>
<evidence type="ECO:0000256" key="6">
    <source>
        <dbReference type="SAM" id="MobiDB-lite"/>
    </source>
</evidence>
<feature type="transmembrane region" description="Helical" evidence="7">
    <location>
        <begin position="44"/>
        <end position="67"/>
    </location>
</feature>
<dbReference type="InterPro" id="IPR017039">
    <property type="entry name" value="Virul_fac_BrkB"/>
</dbReference>
<keyword evidence="9" id="KW-1185">Reference proteome</keyword>